<evidence type="ECO:0000256" key="2">
    <source>
        <dbReference type="ARBA" id="ARBA00023015"/>
    </source>
</evidence>
<dbReference type="Gene3D" id="1.10.1740.10">
    <property type="match status" value="1"/>
</dbReference>
<dbReference type="NCBIfam" id="TIGR02937">
    <property type="entry name" value="sigma70-ECF"/>
    <property type="match status" value="1"/>
</dbReference>
<dbReference type="InterPro" id="IPR039425">
    <property type="entry name" value="RNA_pol_sigma-70-like"/>
</dbReference>
<evidence type="ECO:0000256" key="4">
    <source>
        <dbReference type="ARBA" id="ARBA00023163"/>
    </source>
</evidence>
<dbReference type="PANTHER" id="PTHR43133">
    <property type="entry name" value="RNA POLYMERASE ECF-TYPE SIGMA FACTO"/>
    <property type="match status" value="1"/>
</dbReference>
<dbReference type="InterPro" id="IPR013325">
    <property type="entry name" value="RNA_pol_sigma_r2"/>
</dbReference>
<evidence type="ECO:0000259" key="6">
    <source>
        <dbReference type="Pfam" id="PF08281"/>
    </source>
</evidence>
<dbReference type="SUPFAM" id="SSF88659">
    <property type="entry name" value="Sigma3 and sigma4 domains of RNA polymerase sigma factors"/>
    <property type="match status" value="1"/>
</dbReference>
<sequence>MQMAPPSDHLSSLSDAALMQRVAKMDAEAFEVFYDRHVSSAYALAYRIVGSKQPADDVCQEAFLSVWRSAARYDADLGNARSWILAVVRNRAIDHLRRVTRTKEREVADEALAERHPAPQDQNTESTALRNAQAGETRELMNELSDDQRRVIELSFYSGYSHSEISEMLELPLGTVKARMNRGLARMRNVLSSGDAA</sequence>
<dbReference type="InterPro" id="IPR013249">
    <property type="entry name" value="RNA_pol_sigma70_r4_t2"/>
</dbReference>
<evidence type="ECO:0000256" key="3">
    <source>
        <dbReference type="ARBA" id="ARBA00023082"/>
    </source>
</evidence>
<dbReference type="InterPro" id="IPR014284">
    <property type="entry name" value="RNA_pol_sigma-70_dom"/>
</dbReference>
<accession>A0A6J7GCB2</accession>
<dbReference type="Pfam" id="PF04542">
    <property type="entry name" value="Sigma70_r2"/>
    <property type="match status" value="1"/>
</dbReference>
<dbReference type="GO" id="GO:0016987">
    <property type="term" value="F:sigma factor activity"/>
    <property type="evidence" value="ECO:0007669"/>
    <property type="project" value="UniProtKB-KW"/>
</dbReference>
<protein>
    <submittedName>
        <fullName evidence="7">Unannotated protein</fullName>
    </submittedName>
</protein>
<gene>
    <name evidence="7" type="ORF">UFOPK3564_00642</name>
</gene>
<dbReference type="InterPro" id="IPR036388">
    <property type="entry name" value="WH-like_DNA-bd_sf"/>
</dbReference>
<dbReference type="EMBL" id="CAFBMK010000023">
    <property type="protein sequence ID" value="CAB4902200.1"/>
    <property type="molecule type" value="Genomic_DNA"/>
</dbReference>
<organism evidence="7">
    <name type="scientific">freshwater metagenome</name>
    <dbReference type="NCBI Taxonomy" id="449393"/>
    <lineage>
        <taxon>unclassified sequences</taxon>
        <taxon>metagenomes</taxon>
        <taxon>ecological metagenomes</taxon>
    </lineage>
</organism>
<dbReference type="Pfam" id="PF08281">
    <property type="entry name" value="Sigma70_r4_2"/>
    <property type="match status" value="1"/>
</dbReference>
<dbReference type="GO" id="GO:0006352">
    <property type="term" value="P:DNA-templated transcription initiation"/>
    <property type="evidence" value="ECO:0007669"/>
    <property type="project" value="InterPro"/>
</dbReference>
<evidence type="ECO:0000259" key="5">
    <source>
        <dbReference type="Pfam" id="PF04542"/>
    </source>
</evidence>
<feature type="domain" description="RNA polymerase sigma factor 70 region 4 type 2" evidence="6">
    <location>
        <begin position="137"/>
        <end position="187"/>
    </location>
</feature>
<dbReference type="InterPro" id="IPR007627">
    <property type="entry name" value="RNA_pol_sigma70_r2"/>
</dbReference>
<dbReference type="Gene3D" id="1.10.10.10">
    <property type="entry name" value="Winged helix-like DNA-binding domain superfamily/Winged helix DNA-binding domain"/>
    <property type="match status" value="1"/>
</dbReference>
<comment type="similarity">
    <text evidence="1">Belongs to the sigma-70 factor family. ECF subfamily.</text>
</comment>
<dbReference type="SUPFAM" id="SSF88946">
    <property type="entry name" value="Sigma2 domain of RNA polymerase sigma factors"/>
    <property type="match status" value="1"/>
</dbReference>
<keyword evidence="3" id="KW-0731">Sigma factor</keyword>
<name>A0A6J7GCB2_9ZZZZ</name>
<reference evidence="7" key="1">
    <citation type="submission" date="2020-05" db="EMBL/GenBank/DDBJ databases">
        <authorList>
            <person name="Chiriac C."/>
            <person name="Salcher M."/>
            <person name="Ghai R."/>
            <person name="Kavagutti S V."/>
        </authorList>
    </citation>
    <scope>NUCLEOTIDE SEQUENCE</scope>
</reference>
<dbReference type="GO" id="GO:0003677">
    <property type="term" value="F:DNA binding"/>
    <property type="evidence" value="ECO:0007669"/>
    <property type="project" value="InterPro"/>
</dbReference>
<keyword evidence="2" id="KW-0805">Transcription regulation</keyword>
<dbReference type="CDD" id="cd06171">
    <property type="entry name" value="Sigma70_r4"/>
    <property type="match status" value="1"/>
</dbReference>
<dbReference type="AlphaFoldDB" id="A0A6J7GCB2"/>
<evidence type="ECO:0000256" key="1">
    <source>
        <dbReference type="ARBA" id="ARBA00010641"/>
    </source>
</evidence>
<proteinExistence type="inferred from homology"/>
<dbReference type="PANTHER" id="PTHR43133:SF62">
    <property type="entry name" value="RNA POLYMERASE SIGMA FACTOR SIGZ"/>
    <property type="match status" value="1"/>
</dbReference>
<feature type="domain" description="RNA polymerase sigma-70 region 2" evidence="5">
    <location>
        <begin position="33"/>
        <end position="101"/>
    </location>
</feature>
<keyword evidence="4" id="KW-0804">Transcription</keyword>
<dbReference type="InterPro" id="IPR013324">
    <property type="entry name" value="RNA_pol_sigma_r3/r4-like"/>
</dbReference>
<evidence type="ECO:0000313" key="7">
    <source>
        <dbReference type="EMBL" id="CAB4902200.1"/>
    </source>
</evidence>